<evidence type="ECO:0000256" key="2">
    <source>
        <dbReference type="ARBA" id="ARBA00024195"/>
    </source>
</evidence>
<keyword evidence="5" id="KW-1185">Reference proteome</keyword>
<name>A0AAD8EL10_DIPPU</name>
<accession>A0AAD8EL10</accession>
<evidence type="ECO:0000259" key="3">
    <source>
        <dbReference type="Pfam" id="PF00089"/>
    </source>
</evidence>
<dbReference type="AlphaFoldDB" id="A0AAD8EL10"/>
<gene>
    <name evidence="4" type="ORF">L9F63_014338</name>
</gene>
<reference evidence="4" key="2">
    <citation type="submission" date="2023-05" db="EMBL/GenBank/DDBJ databases">
        <authorList>
            <person name="Fouks B."/>
        </authorList>
    </citation>
    <scope>NUCLEOTIDE SEQUENCE</scope>
    <source>
        <strain evidence="4">Stay&amp;Tobe</strain>
        <tissue evidence="4">Testes</tissue>
    </source>
</reference>
<dbReference type="PANTHER" id="PTHR24256">
    <property type="entry name" value="TRYPTASE-RELATED"/>
    <property type="match status" value="1"/>
</dbReference>
<dbReference type="GO" id="GO:0006508">
    <property type="term" value="P:proteolysis"/>
    <property type="evidence" value="ECO:0007669"/>
    <property type="project" value="InterPro"/>
</dbReference>
<dbReference type="GO" id="GO:0004252">
    <property type="term" value="F:serine-type endopeptidase activity"/>
    <property type="evidence" value="ECO:0007669"/>
    <property type="project" value="InterPro"/>
</dbReference>
<dbReference type="InterPro" id="IPR051487">
    <property type="entry name" value="Ser/Thr_Proteases_Immune/Dev"/>
</dbReference>
<reference evidence="4" key="1">
    <citation type="journal article" date="2023" name="IScience">
        <title>Live-bearing cockroach genome reveals convergent evolutionary mechanisms linked to viviparity in insects and beyond.</title>
        <authorList>
            <person name="Fouks B."/>
            <person name="Harrison M.C."/>
            <person name="Mikhailova A.A."/>
            <person name="Marchal E."/>
            <person name="English S."/>
            <person name="Carruthers M."/>
            <person name="Jennings E.C."/>
            <person name="Chiamaka E.L."/>
            <person name="Frigard R.A."/>
            <person name="Pippel M."/>
            <person name="Attardo G.M."/>
            <person name="Benoit J.B."/>
            <person name="Bornberg-Bauer E."/>
            <person name="Tobe S.S."/>
        </authorList>
    </citation>
    <scope>NUCLEOTIDE SEQUENCE</scope>
    <source>
        <strain evidence="4">Stay&amp;Tobe</strain>
    </source>
</reference>
<dbReference type="InterPro" id="IPR009003">
    <property type="entry name" value="Peptidase_S1_PA"/>
</dbReference>
<dbReference type="InterPro" id="IPR001254">
    <property type="entry name" value="Trypsin_dom"/>
</dbReference>
<dbReference type="EMBL" id="JASPKZ010003064">
    <property type="protein sequence ID" value="KAJ9594178.1"/>
    <property type="molecule type" value="Genomic_DNA"/>
</dbReference>
<dbReference type="Gene3D" id="2.40.10.10">
    <property type="entry name" value="Trypsin-like serine proteases"/>
    <property type="match status" value="2"/>
</dbReference>
<dbReference type="InterPro" id="IPR043504">
    <property type="entry name" value="Peptidase_S1_PA_chymotrypsin"/>
</dbReference>
<dbReference type="Proteomes" id="UP001233999">
    <property type="component" value="Unassembled WGS sequence"/>
</dbReference>
<evidence type="ECO:0000313" key="5">
    <source>
        <dbReference type="Proteomes" id="UP001233999"/>
    </source>
</evidence>
<dbReference type="SUPFAM" id="SSF50494">
    <property type="entry name" value="Trypsin-like serine proteases"/>
    <property type="match status" value="1"/>
</dbReference>
<protein>
    <recommendedName>
        <fullName evidence="3">Peptidase S1 domain-containing protein</fullName>
    </recommendedName>
</protein>
<organism evidence="4 5">
    <name type="scientific">Diploptera punctata</name>
    <name type="common">Pacific beetle cockroach</name>
    <dbReference type="NCBI Taxonomy" id="6984"/>
    <lineage>
        <taxon>Eukaryota</taxon>
        <taxon>Metazoa</taxon>
        <taxon>Ecdysozoa</taxon>
        <taxon>Arthropoda</taxon>
        <taxon>Hexapoda</taxon>
        <taxon>Insecta</taxon>
        <taxon>Pterygota</taxon>
        <taxon>Neoptera</taxon>
        <taxon>Polyneoptera</taxon>
        <taxon>Dictyoptera</taxon>
        <taxon>Blattodea</taxon>
        <taxon>Blaberoidea</taxon>
        <taxon>Blaberidae</taxon>
        <taxon>Diplopterinae</taxon>
        <taxon>Diploptera</taxon>
    </lineage>
</organism>
<evidence type="ECO:0000313" key="4">
    <source>
        <dbReference type="EMBL" id="KAJ9594178.1"/>
    </source>
</evidence>
<sequence>MAYKCTGSIVTQRWILIAAHCVLDSEMIQKMYKAGQVDETLGYFQNIKSIIKHPKFRADRDNGTLLEIYNDMCLLYTEDKIKFNKYVGKVCISSTRKMSGECLVAGFGDTNASKGMHYAFLRYKQIEKKVENPNAIMIDVDGPFRIMVILVALSCVMASK</sequence>
<keyword evidence="1" id="KW-1015">Disulfide bond</keyword>
<dbReference type="Pfam" id="PF00089">
    <property type="entry name" value="Trypsin"/>
    <property type="match status" value="1"/>
</dbReference>
<comment type="similarity">
    <text evidence="2">Belongs to the peptidase S1 family. CLIP subfamily.</text>
</comment>
<proteinExistence type="inferred from homology"/>
<evidence type="ECO:0000256" key="1">
    <source>
        <dbReference type="ARBA" id="ARBA00023157"/>
    </source>
</evidence>
<feature type="domain" description="Peptidase S1" evidence="3">
    <location>
        <begin position="4"/>
        <end position="114"/>
    </location>
</feature>
<comment type="caution">
    <text evidence="4">The sequence shown here is derived from an EMBL/GenBank/DDBJ whole genome shotgun (WGS) entry which is preliminary data.</text>
</comment>